<dbReference type="SUPFAM" id="SSF56784">
    <property type="entry name" value="HAD-like"/>
    <property type="match status" value="1"/>
</dbReference>
<dbReference type="InterPro" id="IPR050155">
    <property type="entry name" value="HAD-like_hydrolase_sf"/>
</dbReference>
<reference evidence="1 2" key="1">
    <citation type="submission" date="2024-10" db="EMBL/GenBank/DDBJ databases">
        <title>The Natural Products Discovery Center: Release of the First 8490 Sequenced Strains for Exploring Actinobacteria Biosynthetic Diversity.</title>
        <authorList>
            <person name="Kalkreuter E."/>
            <person name="Kautsar S.A."/>
            <person name="Yang D."/>
            <person name="Bader C.D."/>
            <person name="Teijaro C.N."/>
            <person name="Fluegel L."/>
            <person name="Davis C.M."/>
            <person name="Simpson J.R."/>
            <person name="Lauterbach L."/>
            <person name="Steele A.D."/>
            <person name="Gui C."/>
            <person name="Meng S."/>
            <person name="Li G."/>
            <person name="Viehrig K."/>
            <person name="Ye F."/>
            <person name="Su P."/>
            <person name="Kiefer A.F."/>
            <person name="Nichols A."/>
            <person name="Cepeda A.J."/>
            <person name="Yan W."/>
            <person name="Fan B."/>
            <person name="Jiang Y."/>
            <person name="Adhikari A."/>
            <person name="Zheng C.-J."/>
            <person name="Schuster L."/>
            <person name="Cowan T.M."/>
            <person name="Smanski M.J."/>
            <person name="Chevrette M.G."/>
            <person name="De Carvalho L.P.S."/>
            <person name="Shen B."/>
        </authorList>
    </citation>
    <scope>NUCLEOTIDE SEQUENCE [LARGE SCALE GENOMIC DNA]</scope>
    <source>
        <strain evidence="1 2">NPDC050545</strain>
    </source>
</reference>
<accession>A0ABW7ZBH1</accession>
<name>A0ABW7ZBH1_9ACTN</name>
<keyword evidence="1" id="KW-0378">Hydrolase</keyword>
<evidence type="ECO:0000313" key="1">
    <source>
        <dbReference type="EMBL" id="MFI6505515.1"/>
    </source>
</evidence>
<dbReference type="GO" id="GO:0016787">
    <property type="term" value="F:hydrolase activity"/>
    <property type="evidence" value="ECO:0007669"/>
    <property type="project" value="UniProtKB-KW"/>
</dbReference>
<dbReference type="EC" id="3.-.-.-" evidence="1"/>
<proteinExistence type="predicted"/>
<dbReference type="InterPro" id="IPR023214">
    <property type="entry name" value="HAD_sf"/>
</dbReference>
<dbReference type="Gene3D" id="3.40.50.1000">
    <property type="entry name" value="HAD superfamily/HAD-like"/>
    <property type="match status" value="1"/>
</dbReference>
<organism evidence="1 2">
    <name type="scientific">Nonomuraea typhae</name>
    <dbReference type="NCBI Taxonomy" id="2603600"/>
    <lineage>
        <taxon>Bacteria</taxon>
        <taxon>Bacillati</taxon>
        <taxon>Actinomycetota</taxon>
        <taxon>Actinomycetes</taxon>
        <taxon>Streptosporangiales</taxon>
        <taxon>Streptosporangiaceae</taxon>
        <taxon>Nonomuraea</taxon>
    </lineage>
</organism>
<dbReference type="Proteomes" id="UP001612741">
    <property type="component" value="Unassembled WGS sequence"/>
</dbReference>
<gene>
    <name evidence="1" type="ORF">ACIBG2_49610</name>
</gene>
<evidence type="ECO:0000313" key="2">
    <source>
        <dbReference type="Proteomes" id="UP001612741"/>
    </source>
</evidence>
<dbReference type="PANTHER" id="PTHR43434:SF21">
    <property type="entry name" value="SLL0295 PROTEIN"/>
    <property type="match status" value="1"/>
</dbReference>
<dbReference type="RefSeq" id="WP_397091743.1">
    <property type="nucleotide sequence ID" value="NZ_JBITGY010000020.1"/>
</dbReference>
<keyword evidence="2" id="KW-1185">Reference proteome</keyword>
<dbReference type="InterPro" id="IPR036412">
    <property type="entry name" value="HAD-like_sf"/>
</dbReference>
<protein>
    <submittedName>
        <fullName evidence="1">HAD family hydrolase</fullName>
        <ecNumber evidence="1">3.-.-.-</ecNumber>
    </submittedName>
</protein>
<dbReference type="PANTHER" id="PTHR43434">
    <property type="entry name" value="PHOSPHOGLYCOLATE PHOSPHATASE"/>
    <property type="match status" value="1"/>
</dbReference>
<comment type="caution">
    <text evidence="1">The sequence shown here is derived from an EMBL/GenBank/DDBJ whole genome shotgun (WGS) entry which is preliminary data.</text>
</comment>
<sequence>MGGLLVADFDGVVADALEECALITWLGAGGRHPWAPGTARRLKVPTAFLSRFRKIRPYARTLDHLVMAHLPQADQVRGRQDFDRIFRTLPEPRVRAFTRAASAARARIRTEEPDYWLGLHTLYPGIAGLLRRHAGATAIVTAKDEPSVLAILDRYGLEDTVAEVVGECSRKADAVRELCVRHGRTPAEVTFLDDNLGNVRAVAATGARTLWATWGHHTRDDVTEAARDGVARLDLAAVATLRLS</sequence>
<dbReference type="EMBL" id="JBITGY010000020">
    <property type="protein sequence ID" value="MFI6505515.1"/>
    <property type="molecule type" value="Genomic_DNA"/>
</dbReference>
<dbReference type="Pfam" id="PF00702">
    <property type="entry name" value="Hydrolase"/>
    <property type="match status" value="1"/>
</dbReference>